<dbReference type="PROSITE" id="PS50801">
    <property type="entry name" value="STAS"/>
    <property type="match status" value="1"/>
</dbReference>
<dbReference type="Pfam" id="PF01740">
    <property type="entry name" value="STAS"/>
    <property type="match status" value="1"/>
</dbReference>
<dbReference type="InterPro" id="IPR002645">
    <property type="entry name" value="STAS_dom"/>
</dbReference>
<name>A0A386ZE53_9NOCA</name>
<dbReference type="PANTHER" id="PTHR33495">
    <property type="entry name" value="ANTI-SIGMA FACTOR ANTAGONIST TM_1081-RELATED-RELATED"/>
    <property type="match status" value="1"/>
</dbReference>
<dbReference type="Gene3D" id="3.30.750.24">
    <property type="entry name" value="STAS domain"/>
    <property type="match status" value="1"/>
</dbReference>
<dbReference type="SUPFAM" id="SSF52091">
    <property type="entry name" value="SpoIIaa-like"/>
    <property type="match status" value="1"/>
</dbReference>
<dbReference type="AlphaFoldDB" id="A0A386ZE53"/>
<dbReference type="GO" id="GO:0043856">
    <property type="term" value="F:anti-sigma factor antagonist activity"/>
    <property type="evidence" value="ECO:0007669"/>
    <property type="project" value="TreeGrafter"/>
</dbReference>
<sequence>MTSPLEITVDDRDRATTLTITGEIDMTNAEKFRGALDSARPRQREVTIDLTGVEYLDSSALAVLLPRAHELRVIASAKLRRVLTIGGLTALTTVEFV</sequence>
<dbReference type="KEGG" id="nyu:D7D52_14710"/>
<accession>A0A386ZE53</accession>
<dbReference type="Proteomes" id="UP000267164">
    <property type="component" value="Chromosome"/>
</dbReference>
<keyword evidence="3" id="KW-1185">Reference proteome</keyword>
<dbReference type="RefSeq" id="WP_120736894.1">
    <property type="nucleotide sequence ID" value="NZ_CP032568.1"/>
</dbReference>
<reference evidence="2 3" key="1">
    <citation type="submission" date="2018-09" db="EMBL/GenBank/DDBJ databases">
        <title>Nocardia yunnanensis sp. nov., an actinomycete isolated from a soil sample.</title>
        <authorList>
            <person name="Zhang J."/>
        </authorList>
    </citation>
    <scope>NUCLEOTIDE SEQUENCE [LARGE SCALE GENOMIC DNA]</scope>
    <source>
        <strain evidence="2 3">CFHS0054</strain>
    </source>
</reference>
<dbReference type="InterPro" id="IPR036513">
    <property type="entry name" value="STAS_dom_sf"/>
</dbReference>
<feature type="domain" description="STAS" evidence="1">
    <location>
        <begin position="5"/>
        <end position="97"/>
    </location>
</feature>
<protein>
    <submittedName>
        <fullName evidence="2">Anti-sigma factor antagonist</fullName>
    </submittedName>
</protein>
<dbReference type="EMBL" id="CP032568">
    <property type="protein sequence ID" value="AYF74905.1"/>
    <property type="molecule type" value="Genomic_DNA"/>
</dbReference>
<gene>
    <name evidence="2" type="ORF">D7D52_14710</name>
</gene>
<proteinExistence type="predicted"/>
<dbReference type="CDD" id="cd07043">
    <property type="entry name" value="STAS_anti-anti-sigma_factors"/>
    <property type="match status" value="1"/>
</dbReference>
<dbReference type="OrthoDB" id="4628340at2"/>
<dbReference type="PANTHER" id="PTHR33495:SF2">
    <property type="entry name" value="ANTI-SIGMA FACTOR ANTAGONIST TM_1081-RELATED"/>
    <property type="match status" value="1"/>
</dbReference>
<organism evidence="2 3">
    <name type="scientific">Nocardia yunnanensis</name>
    <dbReference type="NCBI Taxonomy" id="2382165"/>
    <lineage>
        <taxon>Bacteria</taxon>
        <taxon>Bacillati</taxon>
        <taxon>Actinomycetota</taxon>
        <taxon>Actinomycetes</taxon>
        <taxon>Mycobacteriales</taxon>
        <taxon>Nocardiaceae</taxon>
        <taxon>Nocardia</taxon>
    </lineage>
</organism>
<evidence type="ECO:0000259" key="1">
    <source>
        <dbReference type="PROSITE" id="PS50801"/>
    </source>
</evidence>
<evidence type="ECO:0000313" key="2">
    <source>
        <dbReference type="EMBL" id="AYF74905.1"/>
    </source>
</evidence>
<evidence type="ECO:0000313" key="3">
    <source>
        <dbReference type="Proteomes" id="UP000267164"/>
    </source>
</evidence>